<keyword evidence="3" id="KW-1185">Reference proteome</keyword>
<dbReference type="KEGG" id="pais:PFX98_16895"/>
<accession>A0AA95SP76</accession>
<evidence type="ECO:0008006" key="4">
    <source>
        <dbReference type="Google" id="ProtNLM"/>
    </source>
</evidence>
<protein>
    <recommendedName>
        <fullName evidence="4">Lipoprotein</fullName>
    </recommendedName>
</protein>
<feature type="signal peptide" evidence="1">
    <location>
        <begin position="1"/>
        <end position="24"/>
    </location>
</feature>
<gene>
    <name evidence="2" type="ORF">PFX98_16895</name>
</gene>
<feature type="chain" id="PRO_5041706792" description="Lipoprotein" evidence="1">
    <location>
        <begin position="25"/>
        <end position="129"/>
    </location>
</feature>
<dbReference type="Proteomes" id="UP001177769">
    <property type="component" value="Chromosome"/>
</dbReference>
<evidence type="ECO:0000313" key="2">
    <source>
        <dbReference type="EMBL" id="WIT10581.1"/>
    </source>
</evidence>
<organism evidence="2 3">
    <name type="scientific">Paucibacter sediminis</name>
    <dbReference type="NCBI Taxonomy" id="3019553"/>
    <lineage>
        <taxon>Bacteria</taxon>
        <taxon>Pseudomonadati</taxon>
        <taxon>Pseudomonadota</taxon>
        <taxon>Betaproteobacteria</taxon>
        <taxon>Burkholderiales</taxon>
        <taxon>Sphaerotilaceae</taxon>
        <taxon>Roseateles</taxon>
    </lineage>
</organism>
<sequence length="129" mass="14800">MKLTALLPRLLLCSAALASGAAFAYDRSPEIGFSLSVAQPGVYGRIDIGPQQIPRVYYPQTVLVQPAAVAYRPMYIYAPEPHVRHWRDYCRQYGACDRPVYFVRDEWVRENYRHEHRHGRGHGHGHGHD</sequence>
<keyword evidence="1" id="KW-0732">Signal</keyword>
<dbReference type="AlphaFoldDB" id="A0AA95SP76"/>
<dbReference type="RefSeq" id="WP_285231654.1">
    <property type="nucleotide sequence ID" value="NZ_CP116346.1"/>
</dbReference>
<name>A0AA95SP76_9BURK</name>
<reference evidence="2" key="1">
    <citation type="submission" date="2023-01" db="EMBL/GenBank/DDBJ databases">
        <title>Whole genome sequence of Paucibacter sp. S2-9 isolated from pond sediment.</title>
        <authorList>
            <person name="Jung J.Y."/>
        </authorList>
    </citation>
    <scope>NUCLEOTIDE SEQUENCE</scope>
    <source>
        <strain evidence="2">S2-9</strain>
    </source>
</reference>
<evidence type="ECO:0000313" key="3">
    <source>
        <dbReference type="Proteomes" id="UP001177769"/>
    </source>
</evidence>
<evidence type="ECO:0000256" key="1">
    <source>
        <dbReference type="SAM" id="SignalP"/>
    </source>
</evidence>
<dbReference type="EMBL" id="CP116346">
    <property type="protein sequence ID" value="WIT10581.1"/>
    <property type="molecule type" value="Genomic_DNA"/>
</dbReference>
<proteinExistence type="predicted"/>